<dbReference type="EMBL" id="JAWDGP010005173">
    <property type="protein sequence ID" value="KAK3759071.1"/>
    <property type="molecule type" value="Genomic_DNA"/>
</dbReference>
<evidence type="ECO:0000313" key="1">
    <source>
        <dbReference type="EMBL" id="KAK3759071.1"/>
    </source>
</evidence>
<sequence length="119" mass="13059">MVLLVFDCRARDLLFRAVACTLESTVREDRVHMTKFSKSLSDTATNVNAAGSVSVIVIIDVLSNTVPSILHDDSPIVAAFANTVVSIHHDDSPTIAVFSNTVPIHHDDSPFYNIMQQTY</sequence>
<comment type="caution">
    <text evidence="1">The sequence shown here is derived from an EMBL/GenBank/DDBJ whole genome shotgun (WGS) entry which is preliminary data.</text>
</comment>
<proteinExistence type="predicted"/>
<accession>A0AAE0YYY2</accession>
<gene>
    <name evidence="1" type="ORF">RRG08_015020</name>
</gene>
<organism evidence="1 2">
    <name type="scientific">Elysia crispata</name>
    <name type="common">lettuce slug</name>
    <dbReference type="NCBI Taxonomy" id="231223"/>
    <lineage>
        <taxon>Eukaryota</taxon>
        <taxon>Metazoa</taxon>
        <taxon>Spiralia</taxon>
        <taxon>Lophotrochozoa</taxon>
        <taxon>Mollusca</taxon>
        <taxon>Gastropoda</taxon>
        <taxon>Heterobranchia</taxon>
        <taxon>Euthyneura</taxon>
        <taxon>Panpulmonata</taxon>
        <taxon>Sacoglossa</taxon>
        <taxon>Placobranchoidea</taxon>
        <taxon>Plakobranchidae</taxon>
        <taxon>Elysia</taxon>
    </lineage>
</organism>
<dbReference type="AlphaFoldDB" id="A0AAE0YYY2"/>
<name>A0AAE0YYY2_9GAST</name>
<protein>
    <submittedName>
        <fullName evidence="1">Uncharacterized protein</fullName>
    </submittedName>
</protein>
<evidence type="ECO:0000313" key="2">
    <source>
        <dbReference type="Proteomes" id="UP001283361"/>
    </source>
</evidence>
<keyword evidence="2" id="KW-1185">Reference proteome</keyword>
<reference evidence="1" key="1">
    <citation type="journal article" date="2023" name="G3 (Bethesda)">
        <title>A reference genome for the long-term kleptoplast-retaining sea slug Elysia crispata morphotype clarki.</title>
        <authorList>
            <person name="Eastman K.E."/>
            <person name="Pendleton A.L."/>
            <person name="Shaikh M.A."/>
            <person name="Suttiyut T."/>
            <person name="Ogas R."/>
            <person name="Tomko P."/>
            <person name="Gavelis G."/>
            <person name="Widhalm J.R."/>
            <person name="Wisecaver J.H."/>
        </authorList>
    </citation>
    <scope>NUCLEOTIDE SEQUENCE</scope>
    <source>
        <strain evidence="1">ECLA1</strain>
    </source>
</reference>
<dbReference type="Proteomes" id="UP001283361">
    <property type="component" value="Unassembled WGS sequence"/>
</dbReference>